<dbReference type="InterPro" id="IPR013087">
    <property type="entry name" value="Znf_C2H2_type"/>
</dbReference>
<comment type="similarity">
    <text evidence="2">Belongs to the krueppel C2H2-type zinc-finger protein family.</text>
</comment>
<dbReference type="PROSITE" id="PS50805">
    <property type="entry name" value="KRAB"/>
    <property type="match status" value="1"/>
</dbReference>
<dbReference type="Proteomes" id="UP000002279">
    <property type="component" value="Unplaced"/>
</dbReference>
<feature type="domain" description="C2H2-type" evidence="13">
    <location>
        <begin position="293"/>
        <end position="320"/>
    </location>
</feature>
<dbReference type="InterPro" id="IPR001909">
    <property type="entry name" value="KRAB"/>
</dbReference>
<evidence type="ECO:0000256" key="2">
    <source>
        <dbReference type="ARBA" id="ARBA00006991"/>
    </source>
</evidence>
<feature type="domain" description="C2H2-type" evidence="13">
    <location>
        <begin position="237"/>
        <end position="264"/>
    </location>
</feature>
<evidence type="ECO:0000256" key="3">
    <source>
        <dbReference type="ARBA" id="ARBA00022723"/>
    </source>
</evidence>
<evidence type="ECO:0000256" key="8">
    <source>
        <dbReference type="ARBA" id="ARBA00023125"/>
    </source>
</evidence>
<evidence type="ECO:0000256" key="4">
    <source>
        <dbReference type="ARBA" id="ARBA00022737"/>
    </source>
</evidence>
<dbReference type="AlphaFoldDB" id="A0A6I8PC53"/>
<feature type="compositionally biased region" description="Basic and acidic residues" evidence="12">
    <location>
        <begin position="418"/>
        <end position="431"/>
    </location>
</feature>
<gene>
    <name evidence="15" type="primary">LOC100092217</name>
</gene>
<keyword evidence="16" id="KW-1185">Reference proteome</keyword>
<dbReference type="PROSITE" id="PS50157">
    <property type="entry name" value="ZINC_FINGER_C2H2_2"/>
    <property type="match status" value="6"/>
</dbReference>
<reference evidence="15" key="1">
    <citation type="submission" date="2025-08" db="UniProtKB">
        <authorList>
            <consortium name="Ensembl"/>
        </authorList>
    </citation>
    <scope>IDENTIFICATION</scope>
    <source>
        <strain evidence="15">Glennie</strain>
    </source>
</reference>
<evidence type="ECO:0000256" key="7">
    <source>
        <dbReference type="ARBA" id="ARBA00023015"/>
    </source>
</evidence>
<keyword evidence="10" id="KW-0539">Nucleus</keyword>
<evidence type="ECO:0008006" key="17">
    <source>
        <dbReference type="Google" id="ProtNLM"/>
    </source>
</evidence>
<dbReference type="FunFam" id="3.30.160.60:FF:000737">
    <property type="entry name" value="Zinc finger protein 565"/>
    <property type="match status" value="1"/>
</dbReference>
<feature type="region of interest" description="Disordered" evidence="12">
    <location>
        <begin position="418"/>
        <end position="444"/>
    </location>
</feature>
<keyword evidence="8" id="KW-0238">DNA-binding</keyword>
<keyword evidence="6" id="KW-0862">Zinc</keyword>
<protein>
    <recommendedName>
        <fullName evidence="17">Zinc finger protein 707</fullName>
    </recommendedName>
</protein>
<dbReference type="PANTHER" id="PTHR23226:SF366">
    <property type="entry name" value="ZINC FINGER PROTEIN ZFP2"/>
    <property type="match status" value="1"/>
</dbReference>
<dbReference type="GO" id="GO:0005634">
    <property type="term" value="C:nucleus"/>
    <property type="evidence" value="ECO:0007669"/>
    <property type="project" value="UniProtKB-SubCell"/>
</dbReference>
<name>A0A6I8PC53_ORNAN</name>
<feature type="domain" description="C2H2-type" evidence="13">
    <location>
        <begin position="321"/>
        <end position="348"/>
    </location>
</feature>
<feature type="compositionally biased region" description="Basic and acidic residues" evidence="12">
    <location>
        <begin position="82"/>
        <end position="113"/>
    </location>
</feature>
<dbReference type="PANTHER" id="PTHR23226">
    <property type="entry name" value="ZINC FINGER AND SCAN DOMAIN-CONTAINING"/>
    <property type="match status" value="1"/>
</dbReference>
<evidence type="ECO:0000259" key="13">
    <source>
        <dbReference type="PROSITE" id="PS50157"/>
    </source>
</evidence>
<dbReference type="Pfam" id="PF00096">
    <property type="entry name" value="zf-C2H2"/>
    <property type="match status" value="5"/>
</dbReference>
<reference evidence="15" key="2">
    <citation type="submission" date="2025-09" db="UniProtKB">
        <authorList>
            <consortium name="Ensembl"/>
        </authorList>
    </citation>
    <scope>IDENTIFICATION</scope>
    <source>
        <strain evidence="15">Glennie</strain>
    </source>
</reference>
<evidence type="ECO:0000256" key="12">
    <source>
        <dbReference type="SAM" id="MobiDB-lite"/>
    </source>
</evidence>
<evidence type="ECO:0000256" key="9">
    <source>
        <dbReference type="ARBA" id="ARBA00023163"/>
    </source>
</evidence>
<dbReference type="Bgee" id="ENSOANG00000038990">
    <property type="expression patterns" value="Expressed in fibroblast and 7 other cell types or tissues"/>
</dbReference>
<keyword evidence="5 11" id="KW-0863">Zinc-finger</keyword>
<dbReference type="PROSITE" id="PS00028">
    <property type="entry name" value="ZINC_FINGER_C2H2_1"/>
    <property type="match status" value="6"/>
</dbReference>
<proteinExistence type="inferred from homology"/>
<feature type="domain" description="C2H2-type" evidence="13">
    <location>
        <begin position="265"/>
        <end position="292"/>
    </location>
</feature>
<evidence type="ECO:0000256" key="10">
    <source>
        <dbReference type="ARBA" id="ARBA00023242"/>
    </source>
</evidence>
<dbReference type="GO" id="GO:0000978">
    <property type="term" value="F:RNA polymerase II cis-regulatory region sequence-specific DNA binding"/>
    <property type="evidence" value="ECO:0000318"/>
    <property type="project" value="GO_Central"/>
</dbReference>
<feature type="compositionally biased region" description="Basic and acidic residues" evidence="12">
    <location>
        <begin position="482"/>
        <end position="495"/>
    </location>
</feature>
<dbReference type="OMA" id="TFRWRSH"/>
<evidence type="ECO:0000256" key="6">
    <source>
        <dbReference type="ARBA" id="ARBA00022833"/>
    </source>
</evidence>
<organism evidence="15 16">
    <name type="scientific">Ornithorhynchus anatinus</name>
    <name type="common">Duckbill platypus</name>
    <dbReference type="NCBI Taxonomy" id="9258"/>
    <lineage>
        <taxon>Eukaryota</taxon>
        <taxon>Metazoa</taxon>
        <taxon>Chordata</taxon>
        <taxon>Craniata</taxon>
        <taxon>Vertebrata</taxon>
        <taxon>Euteleostomi</taxon>
        <taxon>Mammalia</taxon>
        <taxon>Monotremata</taxon>
        <taxon>Ornithorhynchidae</taxon>
        <taxon>Ornithorhynchus</taxon>
    </lineage>
</organism>
<evidence type="ECO:0000259" key="14">
    <source>
        <dbReference type="PROSITE" id="PS50805"/>
    </source>
</evidence>
<feature type="domain" description="KRAB" evidence="14">
    <location>
        <begin position="1"/>
        <end position="43"/>
    </location>
</feature>
<feature type="domain" description="C2H2-type" evidence="13">
    <location>
        <begin position="181"/>
        <end position="208"/>
    </location>
</feature>
<dbReference type="Ensembl" id="ENSOANT00000048588.1">
    <property type="protein sequence ID" value="ENSOANP00000052113.1"/>
    <property type="gene ID" value="ENSOANG00000038990.1"/>
</dbReference>
<feature type="region of interest" description="Disordered" evidence="12">
    <location>
        <begin position="131"/>
        <end position="180"/>
    </location>
</feature>
<dbReference type="SUPFAM" id="SSF57667">
    <property type="entry name" value="beta-beta-alpha zinc fingers"/>
    <property type="match status" value="3"/>
</dbReference>
<dbReference type="GO" id="GO:0003700">
    <property type="term" value="F:DNA-binding transcription factor activity"/>
    <property type="evidence" value="ECO:0000318"/>
    <property type="project" value="GO_Central"/>
</dbReference>
<feature type="region of interest" description="Disordered" evidence="12">
    <location>
        <begin position="459"/>
        <end position="501"/>
    </location>
</feature>
<keyword evidence="4" id="KW-0677">Repeat</keyword>
<feature type="domain" description="C2H2-type" evidence="13">
    <location>
        <begin position="209"/>
        <end position="236"/>
    </location>
</feature>
<sequence length="501" mass="55642">MLENYDHVASLGFPVSKPTVILQLERGVEPWVLNTREAEKRRSPTGARRTGSSVPPQAAGEIEPPASLSARETETGIGSLPPRREMSPREAHEVMSGRPQWDPECRGARERERRPEWWWRSQERAGRFRIQAAATSGEPRLAGNGPGPRSGESSDPASRWRPPPAGNAIGRRPEGGPGKPHLCRECGKGFKWASKLVEHRRRHTGEKPYSCPACGKAFGNSSNLIRHRRIHTGEKPYACLACGKAFRNSSNLIEHQRVHTGEKSFVCPDCGKTFRWRSHFVHHQRSHRGEKPYSCPDCGKTFKWTSKLVEHQRVHTGEKPYVCPGCGRAFNHSSNLIRHQRIHAKEGTWEGPGSWGGCEDLGTEDEPLAENGGGRVFGQQGPRPGGEEPHAGPRYGEGFALGSDLVCHQRLPVRGREWRRAEGGRTADGHAEPSSPKRFPAGDRLLGWDARGRTWRWSVEYPQGHPGGEPSRRNAKSGLAYEKQRGPVDRARAQEAEGAGF</sequence>
<dbReference type="FunFam" id="3.30.160.60:FF:000016">
    <property type="entry name" value="zinc finger protein 37 homolog"/>
    <property type="match status" value="1"/>
</dbReference>
<dbReference type="GeneTree" id="ENSGT00950000182890"/>
<keyword evidence="3" id="KW-0479">Metal-binding</keyword>
<dbReference type="InterPro" id="IPR036236">
    <property type="entry name" value="Znf_C2H2_sf"/>
</dbReference>
<keyword evidence="9" id="KW-0804">Transcription</keyword>
<dbReference type="FunFam" id="3.30.160.60:FF:001532">
    <property type="entry name" value="Zinc finger protein 483"/>
    <property type="match status" value="1"/>
</dbReference>
<evidence type="ECO:0000313" key="16">
    <source>
        <dbReference type="Proteomes" id="UP000002279"/>
    </source>
</evidence>
<dbReference type="FunFam" id="3.30.160.60:FF:000384">
    <property type="entry name" value="Zinc finger protein 550"/>
    <property type="match status" value="2"/>
</dbReference>
<dbReference type="Gene3D" id="3.30.160.60">
    <property type="entry name" value="Classic Zinc Finger"/>
    <property type="match status" value="6"/>
</dbReference>
<dbReference type="SMART" id="SM00355">
    <property type="entry name" value="ZnF_C2H2"/>
    <property type="match status" value="6"/>
</dbReference>
<dbReference type="GO" id="GO:0008270">
    <property type="term" value="F:zinc ion binding"/>
    <property type="evidence" value="ECO:0007669"/>
    <property type="project" value="UniProtKB-KW"/>
</dbReference>
<evidence type="ECO:0000313" key="15">
    <source>
        <dbReference type="Ensembl" id="ENSOANP00000052113.1"/>
    </source>
</evidence>
<evidence type="ECO:0000256" key="1">
    <source>
        <dbReference type="ARBA" id="ARBA00004123"/>
    </source>
</evidence>
<dbReference type="GO" id="GO:0006357">
    <property type="term" value="P:regulation of transcription by RNA polymerase II"/>
    <property type="evidence" value="ECO:0000318"/>
    <property type="project" value="GO_Central"/>
</dbReference>
<feature type="region of interest" description="Disordered" evidence="12">
    <location>
        <begin position="363"/>
        <end position="396"/>
    </location>
</feature>
<accession>A0A6I8PC53</accession>
<dbReference type="InParanoid" id="A0A6I8PC53"/>
<keyword evidence="7" id="KW-0805">Transcription regulation</keyword>
<feature type="region of interest" description="Disordered" evidence="12">
    <location>
        <begin position="35"/>
        <end position="113"/>
    </location>
</feature>
<evidence type="ECO:0000256" key="5">
    <source>
        <dbReference type="ARBA" id="ARBA00022771"/>
    </source>
</evidence>
<evidence type="ECO:0000256" key="11">
    <source>
        <dbReference type="PROSITE-ProRule" id="PRU00042"/>
    </source>
</evidence>
<comment type="subcellular location">
    <subcellularLocation>
        <location evidence="1">Nucleus</location>
    </subcellularLocation>
</comment>
<dbReference type="FunFam" id="3.30.160.60:FF:001370">
    <property type="entry name" value="Zinc finger protein"/>
    <property type="match status" value="1"/>
</dbReference>